<keyword evidence="1" id="KW-1133">Transmembrane helix</keyword>
<keyword evidence="1" id="KW-0472">Membrane</keyword>
<dbReference type="KEGG" id="fbm:MQE35_07925"/>
<evidence type="ECO:0000313" key="3">
    <source>
        <dbReference type="Proteomes" id="UP000831290"/>
    </source>
</evidence>
<accession>A0A9E6ZYC4</accession>
<dbReference type="Proteomes" id="UP000831290">
    <property type="component" value="Chromosome"/>
</dbReference>
<feature type="transmembrane region" description="Helical" evidence="1">
    <location>
        <begin position="169"/>
        <end position="189"/>
    </location>
</feature>
<proteinExistence type="predicted"/>
<sequence>MKRQIFKKIKYNNTPFYKEVFFVFMFFLFNNFLFSQKSPTIITAVDSTKIKIGEQINYKILVEADSTAQIVFPEGQTFSPLEMVEEYPVDTLKNQDKFNLIKKYALTQFDSGHYTIPKQRVLVNNIPHFTDSLLVEVASVQVDTTKQKMYDIKPLVEVEKQSTGKWVKYALWSLLALLLIGFILYWFVFRKKPLTEEEKIALLPPYDRALLELKNLDESKYLIQSEYKEYYSELTNIVRSYIEDDVHISALESTTDELINKLEMLKDAGSLKIDNETIKQFQRVLKTADLVKFAKSKPDSTIIESDRKAVEQIVVKTKEAIPEPTEEELLANEQYLAELEQKKQRKKIIIAAIAGVFLLLATTAGFIGYYGFKHVKDTVIGHPTKELLEGEWIYSEYGYPSISIETPKVLKRIQIPYPEEAKQMIQSNQAFAYGSMVDNFYILVSSLTFNKGVENPDLKSIIENTIASMEKGGAKNVVVKEEKFTTSSEKEGLKAYGSMDVENKLLNKTVKSEYVILNFAQNGGFEQVIITYKQGDRYAEDIVNRIINSIDFKTQS</sequence>
<evidence type="ECO:0000256" key="1">
    <source>
        <dbReference type="SAM" id="Phobius"/>
    </source>
</evidence>
<name>A0A9E6ZYC4_9FLAO</name>
<reference evidence="2" key="1">
    <citation type="submission" date="2022-03" db="EMBL/GenBank/DDBJ databases">
        <title>Description of Abyssus ytuae gen. nov., sp. nov., a novel member of the family Flavobacteriaceae isolated from the sediment of Mariana Trench.</title>
        <authorList>
            <person name="Zhang J."/>
            <person name="Xu X."/>
        </authorList>
    </citation>
    <scope>NUCLEOTIDE SEQUENCE</scope>
    <source>
        <strain evidence="2">MT3330</strain>
    </source>
</reference>
<gene>
    <name evidence="2" type="ORF">MQE35_07925</name>
</gene>
<keyword evidence="3" id="KW-1185">Reference proteome</keyword>
<dbReference type="AlphaFoldDB" id="A0A9E6ZYC4"/>
<dbReference type="EMBL" id="CP094358">
    <property type="protein sequence ID" value="UOB19216.1"/>
    <property type="molecule type" value="Genomic_DNA"/>
</dbReference>
<evidence type="ECO:0000313" key="2">
    <source>
        <dbReference type="EMBL" id="UOB19216.1"/>
    </source>
</evidence>
<keyword evidence="1" id="KW-0812">Transmembrane</keyword>
<organism evidence="2 3">
    <name type="scientific">Abyssalbus ytuae</name>
    <dbReference type="NCBI Taxonomy" id="2926907"/>
    <lineage>
        <taxon>Bacteria</taxon>
        <taxon>Pseudomonadati</taxon>
        <taxon>Bacteroidota</taxon>
        <taxon>Flavobacteriia</taxon>
        <taxon>Flavobacteriales</taxon>
        <taxon>Flavobacteriaceae</taxon>
        <taxon>Abyssalbus</taxon>
    </lineage>
</organism>
<feature type="transmembrane region" description="Helical" evidence="1">
    <location>
        <begin position="16"/>
        <end position="34"/>
    </location>
</feature>
<protein>
    <submittedName>
        <fullName evidence="2">Uncharacterized protein</fullName>
    </submittedName>
</protein>
<feature type="transmembrane region" description="Helical" evidence="1">
    <location>
        <begin position="348"/>
        <end position="372"/>
    </location>
</feature>